<dbReference type="EMBL" id="JAARMV010000008">
    <property type="protein sequence ID" value="MBC2373729.1"/>
    <property type="molecule type" value="Genomic_DNA"/>
</dbReference>
<name>A0A7X1AAR1_9LIST</name>
<gene>
    <name evidence="1" type="ORF">HBP98_17090</name>
</gene>
<accession>A0A7X1AAR1</accession>
<protein>
    <recommendedName>
        <fullName evidence="3">YolD-like protein</fullName>
    </recommendedName>
</protein>
<sequence>MTFSEHQDRGMKKWGGFLLSEHTEHIEASASQPVWRKVQEEEEVSQILQHIIQNRLVATIQLFKADGESPDADIEGRIVATEGNLLHVQTVDTLKVIEFESIRNVEERSYLKWYEK</sequence>
<dbReference type="Proteomes" id="UP000546244">
    <property type="component" value="Unassembled WGS sequence"/>
</dbReference>
<organism evidence="1 2">
    <name type="scientific">Listeria booriae</name>
    <dbReference type="NCBI Taxonomy" id="1552123"/>
    <lineage>
        <taxon>Bacteria</taxon>
        <taxon>Bacillati</taxon>
        <taxon>Bacillota</taxon>
        <taxon>Bacilli</taxon>
        <taxon>Bacillales</taxon>
        <taxon>Listeriaceae</taxon>
        <taxon>Listeria</taxon>
    </lineage>
</organism>
<proteinExistence type="predicted"/>
<reference evidence="1 2" key="1">
    <citation type="submission" date="2020-03" db="EMBL/GenBank/DDBJ databases">
        <title>Soil Listeria distribution.</title>
        <authorList>
            <person name="Liao J."/>
            <person name="Wiedmann M."/>
        </authorList>
    </citation>
    <scope>NUCLEOTIDE SEQUENCE [LARGE SCALE GENOMIC DNA]</scope>
    <source>
        <strain evidence="1 2">FSL L7-1850</strain>
    </source>
</reference>
<dbReference type="RefSeq" id="WP_185620107.1">
    <property type="nucleotide sequence ID" value="NZ_JAARMV010000008.1"/>
</dbReference>
<evidence type="ECO:0008006" key="3">
    <source>
        <dbReference type="Google" id="ProtNLM"/>
    </source>
</evidence>
<dbReference type="AlphaFoldDB" id="A0A7X1AAR1"/>
<comment type="caution">
    <text evidence="1">The sequence shown here is derived from an EMBL/GenBank/DDBJ whole genome shotgun (WGS) entry which is preliminary data.</text>
</comment>
<evidence type="ECO:0000313" key="2">
    <source>
        <dbReference type="Proteomes" id="UP000546244"/>
    </source>
</evidence>
<evidence type="ECO:0000313" key="1">
    <source>
        <dbReference type="EMBL" id="MBC2373729.1"/>
    </source>
</evidence>